<keyword evidence="4" id="KW-1133">Transmembrane helix</keyword>
<organism evidence="5 6">
    <name type="scientific">Diplodia corticola</name>
    <dbReference type="NCBI Taxonomy" id="236234"/>
    <lineage>
        <taxon>Eukaryota</taxon>
        <taxon>Fungi</taxon>
        <taxon>Dikarya</taxon>
        <taxon>Ascomycota</taxon>
        <taxon>Pezizomycotina</taxon>
        <taxon>Dothideomycetes</taxon>
        <taxon>Dothideomycetes incertae sedis</taxon>
        <taxon>Botryosphaeriales</taxon>
        <taxon>Botryosphaeriaceae</taxon>
        <taxon>Diplodia</taxon>
    </lineage>
</organism>
<keyword evidence="4" id="KW-0472">Membrane</keyword>
<dbReference type="AlphaFoldDB" id="A0A1J9QR83"/>
<evidence type="ECO:0000256" key="3">
    <source>
        <dbReference type="ARBA" id="ARBA00023002"/>
    </source>
</evidence>
<name>A0A1J9QR83_9PEZI</name>
<feature type="transmembrane region" description="Helical" evidence="4">
    <location>
        <begin position="93"/>
        <end position="110"/>
    </location>
</feature>
<dbReference type="EMBL" id="MNUE01000053">
    <property type="protein sequence ID" value="OJD30960.1"/>
    <property type="molecule type" value="Genomic_DNA"/>
</dbReference>
<gene>
    <name evidence="5" type="ORF">BKCO1_5300010</name>
</gene>
<comment type="caution">
    <text evidence="5">The sequence shown here is derived from an EMBL/GenBank/DDBJ whole genome shotgun (WGS) entry which is preliminary data.</text>
</comment>
<dbReference type="Pfam" id="PF13738">
    <property type="entry name" value="Pyr_redox_3"/>
    <property type="match status" value="1"/>
</dbReference>
<keyword evidence="2" id="KW-0274">FAD</keyword>
<feature type="transmembrane region" description="Helical" evidence="4">
    <location>
        <begin position="130"/>
        <end position="149"/>
    </location>
</feature>
<dbReference type="InterPro" id="IPR050346">
    <property type="entry name" value="FMO-like"/>
</dbReference>
<keyword evidence="6" id="KW-1185">Reference proteome</keyword>
<dbReference type="STRING" id="236234.A0A1J9QR83"/>
<dbReference type="PANTHER" id="PTHR23023">
    <property type="entry name" value="DIMETHYLANILINE MONOOXYGENASE"/>
    <property type="match status" value="1"/>
</dbReference>
<feature type="transmembrane region" description="Helical" evidence="4">
    <location>
        <begin position="169"/>
        <end position="190"/>
    </location>
</feature>
<keyword evidence="5" id="KW-0503">Monooxygenase</keyword>
<dbReference type="InterPro" id="IPR036188">
    <property type="entry name" value="FAD/NAD-bd_sf"/>
</dbReference>
<dbReference type="GeneID" id="31017376"/>
<accession>A0A1J9QR83</accession>
<dbReference type="Gene3D" id="3.50.50.60">
    <property type="entry name" value="FAD/NAD(P)-binding domain"/>
    <property type="match status" value="2"/>
</dbReference>
<dbReference type="OrthoDB" id="2915840at2759"/>
<keyword evidence="3" id="KW-0560">Oxidoreductase</keyword>
<keyword evidence="4" id="KW-0812">Transmembrane</keyword>
<evidence type="ECO:0000313" key="6">
    <source>
        <dbReference type="Proteomes" id="UP000183809"/>
    </source>
</evidence>
<dbReference type="GO" id="GO:0004497">
    <property type="term" value="F:monooxygenase activity"/>
    <property type="evidence" value="ECO:0007669"/>
    <property type="project" value="UniProtKB-KW"/>
</dbReference>
<evidence type="ECO:0000256" key="2">
    <source>
        <dbReference type="ARBA" id="ARBA00022827"/>
    </source>
</evidence>
<proteinExistence type="predicted"/>
<protein>
    <submittedName>
        <fullName evidence="5">Flavin-binding monooxygenase-like family protein</fullName>
    </submittedName>
</protein>
<sequence>MQQFSSLSPVLMAPLGSFFLILASLAAVLLWGVSLWNGTVAELFAAVLRGHFEDGTPLRTRYTGIFLVDFPVSLLVAFFFYGTNGSDPGYQLFLIDAYSTLQPAFVWLYVESARMESKPFLIANPVVWGLLWQAFGGAISLPLYFYHHLEWKRSRKSLPSPGEHAQLRAVPLSFIIGAVLPAVVGMLPMWMERSASTHQWVLAAWQPDPVWVSLVQHAAVAVLRCWGRLRSSSSSAPRTGVRRNALLGGSAAMAYLTAALSSAIGHVYVVARVLASNDCLVAFGRIHKQYIEINEGESFYLFFLEHAYLELFTTPCAEQTIDLLLGNGKEKVSIRRLSVGDPGPLGPCWTPSRDGELDTFAMATSYDVAIIGAGWYGLVAARTWLRLRPDANLIILDSDSTVGGVWSRDRLYPNLVAQVKLGLFNYTDTPMPPDGATANGLVTGPMIHGYLQRYAEEHDLLRRIRFNTFVERAEPCAHGGWRLSLRDAPGEAVETEKLMVATGVTSIPNLPDCDRGAATVPIIHSRDIGVSYDALNAAAVRRVTVVGAAKSAYDAVYLLVSMGKEVDWIIRPDGAGPLAILPAELFGVFNSIAVASTRLMTCLSPSVFNTTGPVYRFFQRTSVGRWVTGKFWDVVTSLSDSHAGYSQGDHVSRLRPEVDGKSVFWANSGLGVVTLPDFWRRLHSGKINVIRDNLDRIEEDQIVLKSGKKVAADFAVMCTGWGDHFAMFDDATKLQVGLPLFGPAKSRPPADAEWDKLDREAGRAVDAKLPFIASPPGLKNAHTNQVQPNRRWRLYRRVVPLSHAVRGDRSLAILGQIHTVQTPLVAEVQSFWAILYLLGELELPDEDTMAREIAEWNAWTRKRYLSQGQKFPYSLYDFLPASIARSPRGF</sequence>
<evidence type="ECO:0000256" key="4">
    <source>
        <dbReference type="SAM" id="Phobius"/>
    </source>
</evidence>
<dbReference type="RefSeq" id="XP_020127220.1">
    <property type="nucleotide sequence ID" value="XM_020277115.1"/>
</dbReference>
<reference evidence="5 6" key="1">
    <citation type="submission" date="2016-10" db="EMBL/GenBank/DDBJ databases">
        <title>Proteomics and genomics reveal pathogen-plant mechanisms compatible with a hemibiotrophic lifestyle of Diplodia corticola.</title>
        <authorList>
            <person name="Fernandes I."/>
            <person name="De Jonge R."/>
            <person name="Van De Peer Y."/>
            <person name="Devreese B."/>
            <person name="Alves A."/>
            <person name="Esteves A.C."/>
        </authorList>
    </citation>
    <scope>NUCLEOTIDE SEQUENCE [LARGE SCALE GENOMIC DNA]</scope>
    <source>
        <strain evidence="5 6">CBS 112549</strain>
    </source>
</reference>
<dbReference type="SUPFAM" id="SSF51905">
    <property type="entry name" value="FAD/NAD(P)-binding domain"/>
    <property type="match status" value="1"/>
</dbReference>
<feature type="transmembrane region" description="Helical" evidence="4">
    <location>
        <begin position="62"/>
        <end position="81"/>
    </location>
</feature>
<keyword evidence="1" id="KW-0285">Flavoprotein</keyword>
<evidence type="ECO:0000256" key="1">
    <source>
        <dbReference type="ARBA" id="ARBA00022630"/>
    </source>
</evidence>
<evidence type="ECO:0000313" key="5">
    <source>
        <dbReference type="EMBL" id="OJD30960.1"/>
    </source>
</evidence>
<dbReference type="Proteomes" id="UP000183809">
    <property type="component" value="Unassembled WGS sequence"/>
</dbReference>
<feature type="transmembrane region" description="Helical" evidence="4">
    <location>
        <begin position="12"/>
        <end position="33"/>
    </location>
</feature>